<dbReference type="Proteomes" id="UP000181790">
    <property type="component" value="Unassembled WGS sequence"/>
</dbReference>
<evidence type="ECO:0008006" key="4">
    <source>
        <dbReference type="Google" id="ProtNLM"/>
    </source>
</evidence>
<dbReference type="RefSeq" id="WP_071504806.1">
    <property type="nucleotide sequence ID" value="NZ_MORL01000011.1"/>
</dbReference>
<feature type="signal peptide" evidence="1">
    <location>
        <begin position="1"/>
        <end position="21"/>
    </location>
</feature>
<feature type="chain" id="PRO_5010237147" description="Secretion system C-terminal sorting domain-containing protein" evidence="1">
    <location>
        <begin position="22"/>
        <end position="206"/>
    </location>
</feature>
<keyword evidence="3" id="KW-1185">Reference proteome</keyword>
<dbReference type="OrthoDB" id="977990at2"/>
<evidence type="ECO:0000256" key="1">
    <source>
        <dbReference type="SAM" id="SignalP"/>
    </source>
</evidence>
<protein>
    <recommendedName>
        <fullName evidence="4">Secretion system C-terminal sorting domain-containing protein</fullName>
    </recommendedName>
</protein>
<accession>A0A1S2VFW8</accession>
<proteinExistence type="predicted"/>
<dbReference type="AlphaFoldDB" id="A0A1S2VFW8"/>
<name>A0A1S2VFW8_9BACT</name>
<keyword evidence="1" id="KW-0732">Signal</keyword>
<reference evidence="2 3" key="1">
    <citation type="submission" date="2016-10" db="EMBL/GenBank/DDBJ databases">
        <title>Arsenicibacter rosenii gen. nov., sp. nov., an efficient arsenic-methylating bacterium isolated from an arsenic-contaminated paddy soil.</title>
        <authorList>
            <person name="Huang K."/>
        </authorList>
    </citation>
    <scope>NUCLEOTIDE SEQUENCE [LARGE SCALE GENOMIC DNA]</scope>
    <source>
        <strain evidence="2 3">SM-1</strain>
    </source>
</reference>
<dbReference type="EMBL" id="MORL01000011">
    <property type="protein sequence ID" value="OIN57599.1"/>
    <property type="molecule type" value="Genomic_DNA"/>
</dbReference>
<organism evidence="2 3">
    <name type="scientific">Arsenicibacter rosenii</name>
    <dbReference type="NCBI Taxonomy" id="1750698"/>
    <lineage>
        <taxon>Bacteria</taxon>
        <taxon>Pseudomonadati</taxon>
        <taxon>Bacteroidota</taxon>
        <taxon>Cytophagia</taxon>
        <taxon>Cytophagales</taxon>
        <taxon>Spirosomataceae</taxon>
        <taxon>Arsenicibacter</taxon>
    </lineage>
</organism>
<evidence type="ECO:0000313" key="2">
    <source>
        <dbReference type="EMBL" id="OIN57599.1"/>
    </source>
</evidence>
<comment type="caution">
    <text evidence="2">The sequence shown here is derived from an EMBL/GenBank/DDBJ whole genome shotgun (WGS) entry which is preliminary data.</text>
</comment>
<evidence type="ECO:0000313" key="3">
    <source>
        <dbReference type="Proteomes" id="UP000181790"/>
    </source>
</evidence>
<gene>
    <name evidence="2" type="ORF">BLX24_19155</name>
</gene>
<sequence length="206" mass="22704">MKTIRLSVTSLLLMGSLVSMGGALTGKNPEVRTVKVVKSERKKFRLYIPSTLPLGGSQVQVSLTDADGNVLHQGTAIDRYQQGISYDLNSLPDGQYFLAVTNDAWWTSQPFEINGNTLSVDDKRVTQVMRPVVSSYAKNKVQLTVQSTNVPEMTVALYDKNNELVFAEHMSGVVKRYDLSTLPAGRYTMSVGSPAKKFSELIDISH</sequence>